<feature type="domain" description="Inner membrane protein YgaP-like transmembrane" evidence="2">
    <location>
        <begin position="1"/>
        <end position="61"/>
    </location>
</feature>
<dbReference type="EMBL" id="NQKQ01000011">
    <property type="protein sequence ID" value="PAA11797.1"/>
    <property type="molecule type" value="Genomic_DNA"/>
</dbReference>
<feature type="transmembrane region" description="Helical" evidence="1">
    <location>
        <begin position="12"/>
        <end position="35"/>
    </location>
</feature>
<gene>
    <name evidence="3" type="ORF">CJU81_12350</name>
</gene>
<evidence type="ECO:0000313" key="4">
    <source>
        <dbReference type="Proteomes" id="UP000215861"/>
    </source>
</evidence>
<evidence type="ECO:0000313" key="3">
    <source>
        <dbReference type="EMBL" id="PAA11797.1"/>
    </source>
</evidence>
<dbReference type="RefSeq" id="WP_095036840.1">
    <property type="nucleotide sequence ID" value="NZ_NQKQ01000011.1"/>
</dbReference>
<dbReference type="InterPro" id="IPR021309">
    <property type="entry name" value="YgaP-like_TM"/>
</dbReference>
<evidence type="ECO:0000259" key="2">
    <source>
        <dbReference type="Pfam" id="PF11127"/>
    </source>
</evidence>
<proteinExistence type="predicted"/>
<dbReference type="Pfam" id="PF11127">
    <property type="entry name" value="YgaP-like_TM"/>
    <property type="match status" value="1"/>
</dbReference>
<sequence>MKANIGTIDRSLRIVAGLLLIGLSLSGVIGVWGWIGLVPLVTGIFRFCPVYTLLGIKTCNRC</sequence>
<organism evidence="3 4">
    <name type="scientific">Pseudomonas fragi</name>
    <dbReference type="NCBI Taxonomy" id="296"/>
    <lineage>
        <taxon>Bacteria</taxon>
        <taxon>Pseudomonadati</taxon>
        <taxon>Pseudomonadota</taxon>
        <taxon>Gammaproteobacteria</taxon>
        <taxon>Pseudomonadales</taxon>
        <taxon>Pseudomonadaceae</taxon>
        <taxon>Pseudomonas</taxon>
    </lineage>
</organism>
<name>A0A267AJ47_PSEFR</name>
<reference evidence="3 4" key="1">
    <citation type="submission" date="2017-08" db="EMBL/GenBank/DDBJ databases">
        <title>Genomic and metabolic characterisation of spoilage-associated Pseudomonas species.</title>
        <authorList>
            <person name="Stanborough T."/>
            <person name="Fegan N."/>
            <person name="Powell S.M."/>
            <person name="Singh T."/>
            <person name="Tamplin M.L."/>
            <person name="Chandry P.S."/>
        </authorList>
    </citation>
    <scope>NUCLEOTIDE SEQUENCE [LARGE SCALE GENOMIC DNA]</scope>
    <source>
        <strain evidence="3 4">F1801</strain>
    </source>
</reference>
<comment type="caution">
    <text evidence="3">The sequence shown here is derived from an EMBL/GenBank/DDBJ whole genome shotgun (WGS) entry which is preliminary data.</text>
</comment>
<evidence type="ECO:0000256" key="1">
    <source>
        <dbReference type="SAM" id="Phobius"/>
    </source>
</evidence>
<keyword evidence="1" id="KW-0472">Membrane</keyword>
<protein>
    <recommendedName>
        <fullName evidence="2">Inner membrane protein YgaP-like transmembrane domain-containing protein</fullName>
    </recommendedName>
</protein>
<keyword evidence="1" id="KW-1133">Transmembrane helix</keyword>
<dbReference type="AlphaFoldDB" id="A0A267AJ47"/>
<keyword evidence="1" id="KW-0812">Transmembrane</keyword>
<accession>A0A267AJ47</accession>
<dbReference type="Proteomes" id="UP000215861">
    <property type="component" value="Unassembled WGS sequence"/>
</dbReference>